<organism evidence="3 4">
    <name type="scientific">Shinella granuli</name>
    <dbReference type="NCBI Taxonomy" id="323621"/>
    <lineage>
        <taxon>Bacteria</taxon>
        <taxon>Pseudomonadati</taxon>
        <taxon>Pseudomonadota</taxon>
        <taxon>Alphaproteobacteria</taxon>
        <taxon>Hyphomicrobiales</taxon>
        <taxon>Rhizobiaceae</taxon>
        <taxon>Shinella</taxon>
    </lineage>
</organism>
<keyword evidence="2" id="KW-1133">Transmembrane helix</keyword>
<gene>
    <name evidence="3" type="ORF">EV665_13155</name>
</gene>
<protein>
    <recommendedName>
        <fullName evidence="5">Phage repressor protein C with HTH and peptisase S24 domain</fullName>
    </recommendedName>
</protein>
<keyword evidence="2" id="KW-0472">Membrane</keyword>
<dbReference type="SUPFAM" id="SSF51306">
    <property type="entry name" value="LexA/Signal peptidase"/>
    <property type="match status" value="1"/>
</dbReference>
<feature type="transmembrane region" description="Helical" evidence="2">
    <location>
        <begin position="41"/>
        <end position="63"/>
    </location>
</feature>
<evidence type="ECO:0000313" key="4">
    <source>
        <dbReference type="Proteomes" id="UP000295351"/>
    </source>
</evidence>
<proteinExistence type="predicted"/>
<sequence length="310" mass="34050">MGYQTSRPSALLRVHPAIYAGDVLACDLRHLLDADLGDNGLGWVEVLFAHVAIFAIFASFCQVKFANCAISKFAKLAIIHRMSDPQHEIRVWMKECLEIMGHGSKSRLAAALNVKPDAVTRMMNTEADGKEVRTIKAHELGIMARFFGKDPPGGDPTKVPFVKIRGKAGAGPDGSVLFATGDGYFGEAPAPEGATENTSALEVEGDSMRGLANDGWLIFYDEKEAPRAEHMGEPCVCFLEDDRVLVKTPYPGSEPGLYHLESVNAPMMLDVPVRHFAFVTDIKPRRSAQKHIRRNPNAEIQDIRLDGHRS</sequence>
<dbReference type="AlphaFoldDB" id="A0A4R2C896"/>
<comment type="caution">
    <text evidence="3">The sequence shown here is derived from an EMBL/GenBank/DDBJ whole genome shotgun (WGS) entry which is preliminary data.</text>
</comment>
<dbReference type="Proteomes" id="UP000295351">
    <property type="component" value="Unassembled WGS sequence"/>
</dbReference>
<evidence type="ECO:0000313" key="3">
    <source>
        <dbReference type="EMBL" id="TCN34974.1"/>
    </source>
</evidence>
<dbReference type="Gene3D" id="2.10.109.10">
    <property type="entry name" value="Umud Fragment, subunit A"/>
    <property type="match status" value="1"/>
</dbReference>
<name>A0A4R2C896_SHIGR</name>
<feature type="region of interest" description="Disordered" evidence="1">
    <location>
        <begin position="287"/>
        <end position="310"/>
    </location>
</feature>
<feature type="compositionally biased region" description="Basic and acidic residues" evidence="1">
    <location>
        <begin position="301"/>
        <end position="310"/>
    </location>
</feature>
<keyword evidence="4" id="KW-1185">Reference proteome</keyword>
<keyword evidence="2" id="KW-0812">Transmembrane</keyword>
<evidence type="ECO:0000256" key="1">
    <source>
        <dbReference type="SAM" id="MobiDB-lite"/>
    </source>
</evidence>
<evidence type="ECO:0008006" key="5">
    <source>
        <dbReference type="Google" id="ProtNLM"/>
    </source>
</evidence>
<reference evidence="3 4" key="1">
    <citation type="submission" date="2019-03" db="EMBL/GenBank/DDBJ databases">
        <title>Genomic Encyclopedia of Type Strains, Phase IV (KMG-IV): sequencing the most valuable type-strain genomes for metagenomic binning, comparative biology and taxonomic classification.</title>
        <authorList>
            <person name="Goeker M."/>
        </authorList>
    </citation>
    <scope>NUCLEOTIDE SEQUENCE [LARGE SCALE GENOMIC DNA]</scope>
    <source>
        <strain evidence="3 4">DSM 18401</strain>
    </source>
</reference>
<dbReference type="InterPro" id="IPR036286">
    <property type="entry name" value="LexA/Signal_pep-like_sf"/>
</dbReference>
<evidence type="ECO:0000256" key="2">
    <source>
        <dbReference type="SAM" id="Phobius"/>
    </source>
</evidence>
<dbReference type="EMBL" id="SLVX01000031">
    <property type="protein sequence ID" value="TCN34974.1"/>
    <property type="molecule type" value="Genomic_DNA"/>
</dbReference>
<accession>A0A4R2C896</accession>